<dbReference type="PROSITE" id="PS00118">
    <property type="entry name" value="PA2_HIS"/>
    <property type="match status" value="1"/>
</dbReference>
<comment type="subcellular location">
    <subcellularLocation>
        <location evidence="3">Secreted</location>
    </subcellularLocation>
</comment>
<feature type="chain" id="PRO_5021417332" description="Phospholipase A2-like central domain-containing protein" evidence="12">
    <location>
        <begin position="16"/>
        <end position="376"/>
    </location>
</feature>
<sequence>MRICRLLLRVHLLNAGTNEIPNGASERRRNYGNSTSEPLSGKSENLREMSTNRIFKPTTESSGLWNFFFGSKGTEEAEATSEDPNVHENLKMMPPTMNPKPTAKSSGLWSLVFWNEGSSDKSTSVSVTEQNEGKSTEKPTGKPENQKTEFDNVILSSTNTSWSLWNYVFGVSGTSDNSSSVPVTEQKEGNSTEKPTDKPENQKSEFNTVVLSSTNTSWSLWNYLLGVSDSSKSSNEIRSFENLERSPTTESSIYFENSTDLEYLTTGNAAVWNIVMPGTKWCGSGNIASNDDDLGYFEDVDRCCRAHDKCNDLMVPGESKHNLTNTSPFTVSVVPAISAFVVECLLVLLYGNLGRLVDLGVVLVIEGCVQTEQFKQ</sequence>
<evidence type="ECO:0000256" key="2">
    <source>
        <dbReference type="ARBA" id="ARBA00001913"/>
    </source>
</evidence>
<evidence type="ECO:0000256" key="7">
    <source>
        <dbReference type="ARBA" id="ARBA00022837"/>
    </source>
</evidence>
<name>A0A4Y2KPQ9_ARAVE</name>
<dbReference type="SUPFAM" id="SSF48619">
    <property type="entry name" value="Phospholipase A2, PLA2"/>
    <property type="match status" value="1"/>
</dbReference>
<feature type="region of interest" description="Disordered" evidence="11">
    <location>
        <begin position="174"/>
        <end position="204"/>
    </location>
</feature>
<protein>
    <recommendedName>
        <fullName evidence="13">Phospholipase A2-like central domain-containing protein</fullName>
    </recommendedName>
</protein>
<evidence type="ECO:0000256" key="10">
    <source>
        <dbReference type="ARBA" id="ARBA00023145"/>
    </source>
</evidence>
<comment type="similarity">
    <text evidence="4">Belongs to the phospholipase A2 family. Group III subfamily.</text>
</comment>
<keyword evidence="5" id="KW-0964">Secreted</keyword>
<dbReference type="GO" id="GO:0006644">
    <property type="term" value="P:phospholipid metabolic process"/>
    <property type="evidence" value="ECO:0007669"/>
    <property type="project" value="InterPro"/>
</dbReference>
<accession>A0A4Y2KPQ9</accession>
<feature type="signal peptide" evidence="12">
    <location>
        <begin position="1"/>
        <end position="15"/>
    </location>
</feature>
<evidence type="ECO:0000256" key="9">
    <source>
        <dbReference type="ARBA" id="ARBA00023098"/>
    </source>
</evidence>
<organism evidence="14 15">
    <name type="scientific">Araneus ventricosus</name>
    <name type="common">Orbweaver spider</name>
    <name type="synonym">Epeira ventricosa</name>
    <dbReference type="NCBI Taxonomy" id="182803"/>
    <lineage>
        <taxon>Eukaryota</taxon>
        <taxon>Metazoa</taxon>
        <taxon>Ecdysozoa</taxon>
        <taxon>Arthropoda</taxon>
        <taxon>Chelicerata</taxon>
        <taxon>Arachnida</taxon>
        <taxon>Araneae</taxon>
        <taxon>Araneomorphae</taxon>
        <taxon>Entelegynae</taxon>
        <taxon>Araneoidea</taxon>
        <taxon>Araneidae</taxon>
        <taxon>Araneus</taxon>
    </lineage>
</organism>
<feature type="region of interest" description="Disordered" evidence="11">
    <location>
        <begin position="18"/>
        <end position="47"/>
    </location>
</feature>
<evidence type="ECO:0000256" key="1">
    <source>
        <dbReference type="ARBA" id="ARBA00001604"/>
    </source>
</evidence>
<feature type="compositionally biased region" description="Basic and acidic residues" evidence="11">
    <location>
        <begin position="185"/>
        <end position="203"/>
    </location>
</feature>
<keyword evidence="7" id="KW-0106">Calcium</keyword>
<dbReference type="InterPro" id="IPR036444">
    <property type="entry name" value="PLipase_A2_dom_sf"/>
</dbReference>
<dbReference type="AlphaFoldDB" id="A0A4Y2KPQ9"/>
<evidence type="ECO:0000313" key="14">
    <source>
        <dbReference type="EMBL" id="GBN03463.1"/>
    </source>
</evidence>
<feature type="compositionally biased region" description="Basic and acidic residues" evidence="11">
    <location>
        <begin position="131"/>
        <end position="149"/>
    </location>
</feature>
<dbReference type="GO" id="GO:0050482">
    <property type="term" value="P:arachidonate secretion"/>
    <property type="evidence" value="ECO:0007669"/>
    <property type="project" value="InterPro"/>
</dbReference>
<feature type="domain" description="Phospholipase A2-like central" evidence="13">
    <location>
        <begin position="276"/>
        <end position="340"/>
    </location>
</feature>
<evidence type="ECO:0000259" key="13">
    <source>
        <dbReference type="Pfam" id="PF05826"/>
    </source>
</evidence>
<evidence type="ECO:0000256" key="3">
    <source>
        <dbReference type="ARBA" id="ARBA00004613"/>
    </source>
</evidence>
<dbReference type="PANTHER" id="PTHR12253">
    <property type="entry name" value="RH14732P"/>
    <property type="match status" value="1"/>
</dbReference>
<dbReference type="Proteomes" id="UP000499080">
    <property type="component" value="Unassembled WGS sequence"/>
</dbReference>
<keyword evidence="12" id="KW-0732">Signal</keyword>
<dbReference type="Pfam" id="PF05826">
    <property type="entry name" value="Phospholip_A2_2"/>
    <property type="match status" value="1"/>
</dbReference>
<dbReference type="GO" id="GO:0016042">
    <property type="term" value="P:lipid catabolic process"/>
    <property type="evidence" value="ECO:0007669"/>
    <property type="project" value="UniProtKB-KW"/>
</dbReference>
<feature type="compositionally biased region" description="Polar residues" evidence="11">
    <location>
        <begin position="174"/>
        <end position="183"/>
    </location>
</feature>
<evidence type="ECO:0000256" key="6">
    <source>
        <dbReference type="ARBA" id="ARBA00022801"/>
    </source>
</evidence>
<evidence type="ECO:0000313" key="15">
    <source>
        <dbReference type="Proteomes" id="UP000499080"/>
    </source>
</evidence>
<dbReference type="InterPro" id="IPR016090">
    <property type="entry name" value="PLA2-like_dom"/>
</dbReference>
<feature type="compositionally biased region" description="Polar residues" evidence="11">
    <location>
        <begin position="118"/>
        <end position="130"/>
    </location>
</feature>
<keyword evidence="10" id="KW-0865">Zymogen</keyword>
<keyword evidence="9" id="KW-0443">Lipid metabolism</keyword>
<dbReference type="OrthoDB" id="6512443at2759"/>
<comment type="cofactor">
    <cofactor evidence="2">
        <name>Ca(2+)</name>
        <dbReference type="ChEBI" id="CHEBI:29108"/>
    </cofactor>
</comment>
<evidence type="ECO:0000256" key="5">
    <source>
        <dbReference type="ARBA" id="ARBA00022525"/>
    </source>
</evidence>
<gene>
    <name evidence="14" type="ORF">AVEN_211805_1</name>
</gene>
<dbReference type="InterPro" id="IPR033113">
    <property type="entry name" value="PLA2_histidine"/>
</dbReference>
<keyword evidence="6" id="KW-0378">Hydrolase</keyword>
<comment type="catalytic activity">
    <reaction evidence="1">
        <text>a 1,2-diacyl-sn-glycero-3-phosphocholine + H2O = a 1-acyl-sn-glycero-3-phosphocholine + a fatty acid + H(+)</text>
        <dbReference type="Rhea" id="RHEA:15801"/>
        <dbReference type="ChEBI" id="CHEBI:15377"/>
        <dbReference type="ChEBI" id="CHEBI:15378"/>
        <dbReference type="ChEBI" id="CHEBI:28868"/>
        <dbReference type="ChEBI" id="CHEBI:57643"/>
        <dbReference type="ChEBI" id="CHEBI:58168"/>
        <dbReference type="EC" id="3.1.1.4"/>
    </reaction>
</comment>
<proteinExistence type="inferred from homology"/>
<comment type="caution">
    <text evidence="14">The sequence shown here is derived from an EMBL/GenBank/DDBJ whole genome shotgun (WGS) entry which is preliminary data.</text>
</comment>
<keyword evidence="15" id="KW-1185">Reference proteome</keyword>
<evidence type="ECO:0000256" key="12">
    <source>
        <dbReference type="SAM" id="SignalP"/>
    </source>
</evidence>
<evidence type="ECO:0000256" key="8">
    <source>
        <dbReference type="ARBA" id="ARBA00022963"/>
    </source>
</evidence>
<keyword evidence="8" id="KW-0442">Lipid degradation</keyword>
<evidence type="ECO:0000256" key="11">
    <source>
        <dbReference type="SAM" id="MobiDB-lite"/>
    </source>
</evidence>
<evidence type="ECO:0000256" key="4">
    <source>
        <dbReference type="ARBA" id="ARBA00009659"/>
    </source>
</evidence>
<dbReference type="GO" id="GO:0004623">
    <property type="term" value="F:phospholipase A2 activity"/>
    <property type="evidence" value="ECO:0007669"/>
    <property type="project" value="UniProtKB-EC"/>
</dbReference>
<dbReference type="Gene3D" id="1.20.90.10">
    <property type="entry name" value="Phospholipase A2 domain"/>
    <property type="match status" value="1"/>
</dbReference>
<reference evidence="14 15" key="1">
    <citation type="journal article" date="2019" name="Sci. Rep.">
        <title>Orb-weaving spider Araneus ventricosus genome elucidates the spidroin gene catalogue.</title>
        <authorList>
            <person name="Kono N."/>
            <person name="Nakamura H."/>
            <person name="Ohtoshi R."/>
            <person name="Moran D.A.P."/>
            <person name="Shinohara A."/>
            <person name="Yoshida Y."/>
            <person name="Fujiwara M."/>
            <person name="Mori M."/>
            <person name="Tomita M."/>
            <person name="Arakawa K."/>
        </authorList>
    </citation>
    <scope>NUCLEOTIDE SEQUENCE [LARGE SCALE GENOMIC DNA]</scope>
</reference>
<dbReference type="GO" id="GO:0005576">
    <property type="term" value="C:extracellular region"/>
    <property type="evidence" value="ECO:0007669"/>
    <property type="project" value="UniProtKB-SubCell"/>
</dbReference>
<feature type="region of interest" description="Disordered" evidence="11">
    <location>
        <begin position="118"/>
        <end position="149"/>
    </location>
</feature>
<dbReference type="EMBL" id="BGPR01004798">
    <property type="protein sequence ID" value="GBN03463.1"/>
    <property type="molecule type" value="Genomic_DNA"/>
</dbReference>